<dbReference type="InterPro" id="IPR001482">
    <property type="entry name" value="T2SS/T4SS_dom"/>
</dbReference>
<dbReference type="AlphaFoldDB" id="A0A1F6V9J3"/>
<dbReference type="GO" id="GO:0016887">
    <property type="term" value="F:ATP hydrolysis activity"/>
    <property type="evidence" value="ECO:0007669"/>
    <property type="project" value="TreeGrafter"/>
</dbReference>
<proteinExistence type="inferred from homology"/>
<dbReference type="EMBL" id="MFTP01000003">
    <property type="protein sequence ID" value="OGI66186.1"/>
    <property type="molecule type" value="Genomic_DNA"/>
</dbReference>
<name>A0A1F6V9J3_9BACT</name>
<reference evidence="5 6" key="1">
    <citation type="journal article" date="2016" name="Nat. Commun.">
        <title>Thousands of microbial genomes shed light on interconnected biogeochemical processes in an aquifer system.</title>
        <authorList>
            <person name="Anantharaman K."/>
            <person name="Brown C.T."/>
            <person name="Hug L.A."/>
            <person name="Sharon I."/>
            <person name="Castelle C.J."/>
            <person name="Probst A.J."/>
            <person name="Thomas B.C."/>
            <person name="Singh A."/>
            <person name="Wilkins M.J."/>
            <person name="Karaoz U."/>
            <person name="Brodie E.L."/>
            <person name="Williams K.H."/>
            <person name="Hubbard S.S."/>
            <person name="Banfield J.F."/>
        </authorList>
    </citation>
    <scope>NUCLEOTIDE SEQUENCE [LARGE SCALE GENOMIC DNA]</scope>
</reference>
<dbReference type="PANTHER" id="PTHR30258:SF1">
    <property type="entry name" value="PROTEIN TRANSPORT PROTEIN HOFB HOMOLOG"/>
    <property type="match status" value="1"/>
</dbReference>
<dbReference type="InterPro" id="IPR027417">
    <property type="entry name" value="P-loop_NTPase"/>
</dbReference>
<accession>A0A1F6V9J3</accession>
<keyword evidence="2" id="KW-0547">Nucleotide-binding</keyword>
<evidence type="ECO:0000256" key="2">
    <source>
        <dbReference type="ARBA" id="ARBA00022741"/>
    </source>
</evidence>
<comment type="similarity">
    <text evidence="1">Belongs to the GSP E family.</text>
</comment>
<dbReference type="SUPFAM" id="SSF52540">
    <property type="entry name" value="P-loop containing nucleoside triphosphate hydrolases"/>
    <property type="match status" value="1"/>
</dbReference>
<evidence type="ECO:0000313" key="5">
    <source>
        <dbReference type="EMBL" id="OGI66186.1"/>
    </source>
</evidence>
<evidence type="ECO:0000256" key="3">
    <source>
        <dbReference type="ARBA" id="ARBA00022840"/>
    </source>
</evidence>
<evidence type="ECO:0000259" key="4">
    <source>
        <dbReference type="PROSITE" id="PS00662"/>
    </source>
</evidence>
<protein>
    <recommendedName>
        <fullName evidence="4">Bacterial type II secretion system protein E domain-containing protein</fullName>
    </recommendedName>
</protein>
<comment type="caution">
    <text evidence="5">The sequence shown here is derived from an EMBL/GenBank/DDBJ whole genome shotgun (WGS) entry which is preliminary data.</text>
</comment>
<organism evidence="5 6">
    <name type="scientific">Candidatus Nomurabacteria bacterium RIFCSPHIGHO2_01_FULL_40_24b</name>
    <dbReference type="NCBI Taxonomy" id="1801739"/>
    <lineage>
        <taxon>Bacteria</taxon>
        <taxon>Candidatus Nomuraibacteriota</taxon>
    </lineage>
</organism>
<dbReference type="Gene3D" id="3.30.450.90">
    <property type="match status" value="1"/>
</dbReference>
<dbReference type="Gene3D" id="3.40.50.300">
    <property type="entry name" value="P-loop containing nucleotide triphosphate hydrolases"/>
    <property type="match status" value="1"/>
</dbReference>
<sequence>MAESSRIGGLDISGEILTNTAKNIHHIQDIEKLVVETLEANKTHRISRLLEIILAGAIAIRASDVHIEPEKDRSRLRLRLDGVLQDINFFGSDVYRLLNSRIKLLSGMKLTSKVAQDGRFNIMEKDEEINIRVSLIPGAYGEAIVMRILDPKSIQVEFEKLGIEPYLFKIVQDQIKKPNGLILVTGPTGSGKTTTLYAFLRKIYSPEINIITIEDPVEYHLVGITQTQINLKRGYTFPEGLRSALRQDPDVIMVGEIRDGDTAEIAVQSSLTGHMVFSTLHTNNAAGVIPRLIDLGVNPKILVSALSLSMAQRLVRILCTFCRKEYTPTEEESKTVKLVMDSIKDEGKSLTSYNINPDAPVKFFAPVGCEKCNKTGYNGRIGIFEAIITNEAVEKIMPENPSEHEIKRVARNQGILSMRQDGLVKVLNGITSLEEVRSVVDLSEE</sequence>
<feature type="domain" description="Bacterial type II secretion system protein E" evidence="4">
    <location>
        <begin position="245"/>
        <end position="259"/>
    </location>
</feature>
<dbReference type="GO" id="GO:0005524">
    <property type="term" value="F:ATP binding"/>
    <property type="evidence" value="ECO:0007669"/>
    <property type="project" value="UniProtKB-KW"/>
</dbReference>
<dbReference type="PANTHER" id="PTHR30258">
    <property type="entry name" value="TYPE II SECRETION SYSTEM PROTEIN GSPE-RELATED"/>
    <property type="match status" value="1"/>
</dbReference>
<evidence type="ECO:0000313" key="6">
    <source>
        <dbReference type="Proteomes" id="UP000177370"/>
    </source>
</evidence>
<evidence type="ECO:0000256" key="1">
    <source>
        <dbReference type="ARBA" id="ARBA00006611"/>
    </source>
</evidence>
<dbReference type="SMART" id="SM00382">
    <property type="entry name" value="AAA"/>
    <property type="match status" value="1"/>
</dbReference>
<dbReference type="Pfam" id="PF00437">
    <property type="entry name" value="T2SSE"/>
    <property type="match status" value="1"/>
</dbReference>
<dbReference type="Proteomes" id="UP000177370">
    <property type="component" value="Unassembled WGS sequence"/>
</dbReference>
<gene>
    <name evidence="5" type="ORF">A2647_03200</name>
</gene>
<keyword evidence="3" id="KW-0067">ATP-binding</keyword>
<dbReference type="InterPro" id="IPR003593">
    <property type="entry name" value="AAA+_ATPase"/>
</dbReference>
<dbReference type="PROSITE" id="PS00662">
    <property type="entry name" value="T2SP_E"/>
    <property type="match status" value="1"/>
</dbReference>
<dbReference type="CDD" id="cd01129">
    <property type="entry name" value="PulE-GspE-like"/>
    <property type="match status" value="1"/>
</dbReference>
<dbReference type="GO" id="GO:0005886">
    <property type="term" value="C:plasma membrane"/>
    <property type="evidence" value="ECO:0007669"/>
    <property type="project" value="TreeGrafter"/>
</dbReference>